<keyword evidence="1" id="KW-0472">Membrane</keyword>
<sequence length="146" mass="15875">QVPDSIPPDITSTYTGDCSGTQTPDNCYANTWGLDLTIQDPQSGLLQIKAEPNQLLFDEEFIVGSTYPLHGHITMSCCLTKVSLTVRDSSGNAYSKVYDINAVSLSQGELAAVILGAILLIIIIICVIIGIVYCIRKKKTVNYYVN</sequence>
<organism evidence="2 3">
    <name type="scientific">Ranatra chinensis</name>
    <dbReference type="NCBI Taxonomy" id="642074"/>
    <lineage>
        <taxon>Eukaryota</taxon>
        <taxon>Metazoa</taxon>
        <taxon>Ecdysozoa</taxon>
        <taxon>Arthropoda</taxon>
        <taxon>Hexapoda</taxon>
        <taxon>Insecta</taxon>
        <taxon>Pterygota</taxon>
        <taxon>Neoptera</taxon>
        <taxon>Paraneoptera</taxon>
        <taxon>Hemiptera</taxon>
        <taxon>Heteroptera</taxon>
        <taxon>Panheteroptera</taxon>
        <taxon>Nepomorpha</taxon>
        <taxon>Nepidae</taxon>
        <taxon>Ranatrinae</taxon>
        <taxon>Ranatra</taxon>
    </lineage>
</organism>
<dbReference type="Proteomes" id="UP001558652">
    <property type="component" value="Unassembled WGS sequence"/>
</dbReference>
<proteinExistence type="predicted"/>
<evidence type="ECO:0000313" key="3">
    <source>
        <dbReference type="Proteomes" id="UP001558652"/>
    </source>
</evidence>
<gene>
    <name evidence="2" type="ORF">AAG570_003144</name>
</gene>
<reference evidence="2 3" key="1">
    <citation type="submission" date="2024-07" db="EMBL/GenBank/DDBJ databases">
        <title>Chromosome-level genome assembly of the water stick insect Ranatra chinensis (Heteroptera: Nepidae).</title>
        <authorList>
            <person name="Liu X."/>
        </authorList>
    </citation>
    <scope>NUCLEOTIDE SEQUENCE [LARGE SCALE GENOMIC DNA]</scope>
    <source>
        <strain evidence="2">Cailab_2021Rc</strain>
        <tissue evidence="2">Muscle</tissue>
    </source>
</reference>
<protein>
    <submittedName>
        <fullName evidence="2">Uncharacterized protein</fullName>
    </submittedName>
</protein>
<dbReference type="EMBL" id="JBFDAA010000013">
    <property type="protein sequence ID" value="KAL1122818.1"/>
    <property type="molecule type" value="Genomic_DNA"/>
</dbReference>
<feature type="transmembrane region" description="Helical" evidence="1">
    <location>
        <begin position="110"/>
        <end position="135"/>
    </location>
</feature>
<keyword evidence="1" id="KW-0812">Transmembrane</keyword>
<name>A0ABD0YNU7_9HEMI</name>
<keyword evidence="3" id="KW-1185">Reference proteome</keyword>
<accession>A0ABD0YNU7</accession>
<comment type="caution">
    <text evidence="2">The sequence shown here is derived from an EMBL/GenBank/DDBJ whole genome shotgun (WGS) entry which is preliminary data.</text>
</comment>
<keyword evidence="1" id="KW-1133">Transmembrane helix</keyword>
<feature type="non-terminal residue" evidence="2">
    <location>
        <position position="1"/>
    </location>
</feature>
<evidence type="ECO:0000256" key="1">
    <source>
        <dbReference type="SAM" id="Phobius"/>
    </source>
</evidence>
<dbReference type="AlphaFoldDB" id="A0ABD0YNU7"/>
<evidence type="ECO:0000313" key="2">
    <source>
        <dbReference type="EMBL" id="KAL1122818.1"/>
    </source>
</evidence>